<name>A0ABP0N5D5_9DINO</name>
<evidence type="ECO:0000256" key="5">
    <source>
        <dbReference type="ARBA" id="ARBA00023242"/>
    </source>
</evidence>
<protein>
    <recommendedName>
        <fullName evidence="13">Protein AF-9 homolog</fullName>
    </recommendedName>
</protein>
<comment type="caution">
    <text evidence="7">Lacks conserved residue(s) required for the propagation of feature annotation.</text>
</comment>
<comment type="similarity">
    <text evidence="6">Belongs to the sirtuin family. Class IV subfamily.</text>
</comment>
<comment type="cofactor">
    <cofactor evidence="1">
        <name>Zn(2+)</name>
        <dbReference type="ChEBI" id="CHEBI:29105"/>
    </cofactor>
</comment>
<evidence type="ECO:0000259" key="9">
    <source>
        <dbReference type="PROSITE" id="PS50305"/>
    </source>
</evidence>
<keyword evidence="5 8" id="KW-0539">Nucleus</keyword>
<dbReference type="InterPro" id="IPR029035">
    <property type="entry name" value="DHS-like_NAD/FAD-binding_dom"/>
</dbReference>
<sequence>MENVEWHGLAAAEVQWPIPSCVAKSDKANRADQGNSTPANEYMDNPAVLDEKVSMLAEMLLKSRSTCAYTGAGLSKASGIPDYATKAAKSVVAGPKIRSGLDALPTYAHQCLVLLHQHGMLHNWVQQNHDGLPQKAGFPQEHVNEIHGAWFDPSNPVVQFDGSLRHDLFEWMLEQEKQTDLCLCLGTSLSGMNADRIVATPAKKAKHGRALGSVIINLQKTPLDARSSLRIWGKLDDVFKLLLEKLAVTMPPGGLEAKPLPPSDIFVVPYNRSGEQDSSAAMTLNLSLGADITVPIKHAVNYQKKGKVVGKGRDGNYLVDIDGLRYALGTWMIDAALRGALPLLPVMNAEPVVKTGPKAPPPAPVELVEAPRPPPAPKPETEFPNFIEVIQSHKVVNDPSGNQHAWSLRLMDGAEQFVQEVLWKLHPTFQDPNVKVQEPPFKIDRIGWGTFQVGVQIKLKPRVLDGKTLTSSHHLNFECDGNRAAVTKISV</sequence>
<feature type="domain" description="Deacetylase sirtuin-type" evidence="9">
    <location>
        <begin position="46"/>
        <end position="256"/>
    </location>
</feature>
<evidence type="ECO:0000256" key="6">
    <source>
        <dbReference type="ARBA" id="ARBA00038170"/>
    </source>
</evidence>
<dbReference type="PANTHER" id="PTHR11085">
    <property type="entry name" value="NAD-DEPENDENT PROTEIN DEACYLASE SIRTUIN-5, MITOCHONDRIAL-RELATED"/>
    <property type="match status" value="1"/>
</dbReference>
<dbReference type="SUPFAM" id="SSF52467">
    <property type="entry name" value="DHS-like NAD/FAD-binding domain"/>
    <property type="match status" value="1"/>
</dbReference>
<evidence type="ECO:0000256" key="1">
    <source>
        <dbReference type="ARBA" id="ARBA00001947"/>
    </source>
</evidence>
<evidence type="ECO:0000313" key="11">
    <source>
        <dbReference type="EMBL" id="CAK9058267.1"/>
    </source>
</evidence>
<dbReference type="PANTHER" id="PTHR11085:SF1">
    <property type="entry name" value="NAD-DEPENDENT PROTEIN DEACETYLASE SIRTUIN-7"/>
    <property type="match status" value="1"/>
</dbReference>
<evidence type="ECO:0008006" key="13">
    <source>
        <dbReference type="Google" id="ProtNLM"/>
    </source>
</evidence>
<dbReference type="InterPro" id="IPR038704">
    <property type="entry name" value="YEAST_sf"/>
</dbReference>
<dbReference type="Gene3D" id="2.60.40.1970">
    <property type="entry name" value="YEATS domain"/>
    <property type="match status" value="1"/>
</dbReference>
<evidence type="ECO:0000256" key="8">
    <source>
        <dbReference type="PROSITE-ProRule" id="PRU00376"/>
    </source>
</evidence>
<evidence type="ECO:0000313" key="12">
    <source>
        <dbReference type="Proteomes" id="UP001642484"/>
    </source>
</evidence>
<dbReference type="PROSITE" id="PS50305">
    <property type="entry name" value="SIRTUIN"/>
    <property type="match status" value="1"/>
</dbReference>
<keyword evidence="2" id="KW-0479">Metal-binding</keyword>
<dbReference type="InterPro" id="IPR026590">
    <property type="entry name" value="Ssirtuin_cat_dom"/>
</dbReference>
<dbReference type="EMBL" id="CAXAMN010021350">
    <property type="protein sequence ID" value="CAK9058267.1"/>
    <property type="molecule type" value="Genomic_DNA"/>
</dbReference>
<evidence type="ECO:0000256" key="3">
    <source>
        <dbReference type="ARBA" id="ARBA00022833"/>
    </source>
</evidence>
<comment type="caution">
    <text evidence="11">The sequence shown here is derived from an EMBL/GenBank/DDBJ whole genome shotgun (WGS) entry which is preliminary data.</text>
</comment>
<evidence type="ECO:0000259" key="10">
    <source>
        <dbReference type="PROSITE" id="PS51037"/>
    </source>
</evidence>
<feature type="domain" description="YEATS" evidence="10">
    <location>
        <begin position="371"/>
        <end position="491"/>
    </location>
</feature>
<comment type="subcellular location">
    <subcellularLocation>
        <location evidence="8">Nucleus</location>
    </subcellularLocation>
</comment>
<gene>
    <name evidence="11" type="ORF">CCMP2556_LOCUS28718</name>
</gene>
<keyword evidence="3" id="KW-0862">Zinc</keyword>
<keyword evidence="4" id="KW-0520">NAD</keyword>
<proteinExistence type="inferred from homology"/>
<dbReference type="Gene3D" id="3.40.50.1220">
    <property type="entry name" value="TPP-binding domain"/>
    <property type="match status" value="1"/>
</dbReference>
<evidence type="ECO:0000256" key="2">
    <source>
        <dbReference type="ARBA" id="ARBA00022723"/>
    </source>
</evidence>
<dbReference type="PROSITE" id="PS51037">
    <property type="entry name" value="YEATS"/>
    <property type="match status" value="1"/>
</dbReference>
<evidence type="ECO:0000256" key="7">
    <source>
        <dbReference type="PROSITE-ProRule" id="PRU00236"/>
    </source>
</evidence>
<dbReference type="Pfam" id="PF03366">
    <property type="entry name" value="YEATS"/>
    <property type="match status" value="1"/>
</dbReference>
<accession>A0ABP0N5D5</accession>
<keyword evidence="12" id="KW-1185">Reference proteome</keyword>
<dbReference type="InterPro" id="IPR055129">
    <property type="entry name" value="YEATS_dom"/>
</dbReference>
<reference evidence="11 12" key="1">
    <citation type="submission" date="2024-02" db="EMBL/GenBank/DDBJ databases">
        <authorList>
            <person name="Chen Y."/>
            <person name="Shah S."/>
            <person name="Dougan E. K."/>
            <person name="Thang M."/>
            <person name="Chan C."/>
        </authorList>
    </citation>
    <scope>NUCLEOTIDE SEQUENCE [LARGE SCALE GENOMIC DNA]</scope>
</reference>
<dbReference type="InterPro" id="IPR050134">
    <property type="entry name" value="NAD-dep_sirtuin_deacylases"/>
</dbReference>
<dbReference type="Proteomes" id="UP001642484">
    <property type="component" value="Unassembled WGS sequence"/>
</dbReference>
<evidence type="ECO:0000256" key="4">
    <source>
        <dbReference type="ARBA" id="ARBA00023027"/>
    </source>
</evidence>
<organism evidence="11 12">
    <name type="scientific">Durusdinium trenchii</name>
    <dbReference type="NCBI Taxonomy" id="1381693"/>
    <lineage>
        <taxon>Eukaryota</taxon>
        <taxon>Sar</taxon>
        <taxon>Alveolata</taxon>
        <taxon>Dinophyceae</taxon>
        <taxon>Suessiales</taxon>
        <taxon>Symbiodiniaceae</taxon>
        <taxon>Durusdinium</taxon>
    </lineage>
</organism>